<keyword evidence="4" id="KW-1185">Reference proteome</keyword>
<dbReference type="GO" id="GO:0016491">
    <property type="term" value="F:oxidoreductase activity"/>
    <property type="evidence" value="ECO:0007669"/>
    <property type="project" value="UniProtKB-KW"/>
</dbReference>
<dbReference type="PANTHER" id="PTHR43625:SF88">
    <property type="entry name" value="OS07G0143000 PROTEIN"/>
    <property type="match status" value="1"/>
</dbReference>
<keyword evidence="1" id="KW-0560">Oxidoreductase</keyword>
<accession>A0A699YR50</accession>
<dbReference type="PRINTS" id="PR00069">
    <property type="entry name" value="ALDKETRDTASE"/>
</dbReference>
<dbReference type="Proteomes" id="UP000485058">
    <property type="component" value="Unassembled WGS sequence"/>
</dbReference>
<feature type="domain" description="NADP-dependent oxidoreductase" evidence="2">
    <location>
        <begin position="2"/>
        <end position="252"/>
    </location>
</feature>
<evidence type="ECO:0000313" key="4">
    <source>
        <dbReference type="Proteomes" id="UP000485058"/>
    </source>
</evidence>
<dbReference type="EMBL" id="BLLF01000219">
    <property type="protein sequence ID" value="GFH09244.1"/>
    <property type="molecule type" value="Genomic_DNA"/>
</dbReference>
<reference evidence="3 4" key="1">
    <citation type="submission" date="2020-02" db="EMBL/GenBank/DDBJ databases">
        <title>Draft genome sequence of Haematococcus lacustris strain NIES-144.</title>
        <authorList>
            <person name="Morimoto D."/>
            <person name="Nakagawa S."/>
            <person name="Yoshida T."/>
            <person name="Sawayama S."/>
        </authorList>
    </citation>
    <scope>NUCLEOTIDE SEQUENCE [LARGE SCALE GENOMIC DNA]</scope>
    <source>
        <strain evidence="3 4">NIES-144</strain>
    </source>
</reference>
<gene>
    <name evidence="3" type="ORF">HaLaN_04350</name>
</gene>
<dbReference type="InterPro" id="IPR023210">
    <property type="entry name" value="NADP_OxRdtase_dom"/>
</dbReference>
<dbReference type="Gene3D" id="3.20.20.100">
    <property type="entry name" value="NADP-dependent oxidoreductase domain"/>
    <property type="match status" value="1"/>
</dbReference>
<dbReference type="InterPro" id="IPR020471">
    <property type="entry name" value="AKR"/>
</dbReference>
<evidence type="ECO:0000256" key="1">
    <source>
        <dbReference type="ARBA" id="ARBA00023002"/>
    </source>
</evidence>
<name>A0A699YR50_HAELA</name>
<comment type="caution">
    <text evidence="3">The sequence shown here is derived from an EMBL/GenBank/DDBJ whole genome shotgun (WGS) entry which is preliminary data.</text>
</comment>
<sequence>MVYGFGDSENFLGEFMRESGTSSTVQIATKFAPLPWRLTAGSVPTAAKASLERLGLAKMSLYMQHWPGFFFNTFSNDAYLEGLASVKNTGLADAIGVSNFNAQRVRHASKVLAKSGVPLASNQVQYSLLYRAPERNGVLEACREAGTTLVAYSPLCQGLLTGKYKVGGSKPYGARAPLFNDSRLREVQPLLSCMQAISEARGKTLAQIALNWTVCKGALPIPGAKNAKQLQDIAGALGWRLTDAEIAELDAVSGKIPTSLGAPFENW</sequence>
<dbReference type="GO" id="GO:0005737">
    <property type="term" value="C:cytoplasm"/>
    <property type="evidence" value="ECO:0007669"/>
    <property type="project" value="TreeGrafter"/>
</dbReference>
<dbReference type="Pfam" id="PF00248">
    <property type="entry name" value="Aldo_ket_red"/>
    <property type="match status" value="1"/>
</dbReference>
<proteinExistence type="predicted"/>
<evidence type="ECO:0000259" key="2">
    <source>
        <dbReference type="Pfam" id="PF00248"/>
    </source>
</evidence>
<protein>
    <recommendedName>
        <fullName evidence="2">NADP-dependent oxidoreductase domain-containing protein</fullName>
    </recommendedName>
</protein>
<dbReference type="AlphaFoldDB" id="A0A699YR50"/>
<dbReference type="PANTHER" id="PTHR43625">
    <property type="entry name" value="AFLATOXIN B1 ALDEHYDE REDUCTASE"/>
    <property type="match status" value="1"/>
</dbReference>
<organism evidence="3 4">
    <name type="scientific">Haematococcus lacustris</name>
    <name type="common">Green alga</name>
    <name type="synonym">Haematococcus pluvialis</name>
    <dbReference type="NCBI Taxonomy" id="44745"/>
    <lineage>
        <taxon>Eukaryota</taxon>
        <taxon>Viridiplantae</taxon>
        <taxon>Chlorophyta</taxon>
        <taxon>core chlorophytes</taxon>
        <taxon>Chlorophyceae</taxon>
        <taxon>CS clade</taxon>
        <taxon>Chlamydomonadales</taxon>
        <taxon>Haematococcaceae</taxon>
        <taxon>Haematococcus</taxon>
    </lineage>
</organism>
<dbReference type="SUPFAM" id="SSF51430">
    <property type="entry name" value="NAD(P)-linked oxidoreductase"/>
    <property type="match status" value="1"/>
</dbReference>
<evidence type="ECO:0000313" key="3">
    <source>
        <dbReference type="EMBL" id="GFH09244.1"/>
    </source>
</evidence>
<dbReference type="CDD" id="cd19093">
    <property type="entry name" value="AKR_AtPLR-like"/>
    <property type="match status" value="1"/>
</dbReference>
<dbReference type="InterPro" id="IPR050791">
    <property type="entry name" value="Aldo-Keto_reductase"/>
</dbReference>
<dbReference type="InterPro" id="IPR036812">
    <property type="entry name" value="NAD(P)_OxRdtase_dom_sf"/>
</dbReference>